<evidence type="ECO:0000313" key="1">
    <source>
        <dbReference type="EMBL" id="KAJ1190482.1"/>
    </source>
</evidence>
<evidence type="ECO:0000313" key="2">
    <source>
        <dbReference type="Proteomes" id="UP001066276"/>
    </source>
</evidence>
<reference evidence="1" key="1">
    <citation type="journal article" date="2022" name="bioRxiv">
        <title>Sequencing and chromosome-scale assembly of the giantPleurodeles waltlgenome.</title>
        <authorList>
            <person name="Brown T."/>
            <person name="Elewa A."/>
            <person name="Iarovenko S."/>
            <person name="Subramanian E."/>
            <person name="Araus A.J."/>
            <person name="Petzold A."/>
            <person name="Susuki M."/>
            <person name="Suzuki K.-i.T."/>
            <person name="Hayashi T."/>
            <person name="Toyoda A."/>
            <person name="Oliveira C."/>
            <person name="Osipova E."/>
            <person name="Leigh N.D."/>
            <person name="Simon A."/>
            <person name="Yun M.H."/>
        </authorList>
    </citation>
    <scope>NUCLEOTIDE SEQUENCE</scope>
    <source>
        <strain evidence="1">20211129_DDA</strain>
        <tissue evidence="1">Liver</tissue>
    </source>
</reference>
<comment type="caution">
    <text evidence="1">The sequence shown here is derived from an EMBL/GenBank/DDBJ whole genome shotgun (WGS) entry which is preliminary data.</text>
</comment>
<organism evidence="1 2">
    <name type="scientific">Pleurodeles waltl</name>
    <name type="common">Iberian ribbed newt</name>
    <dbReference type="NCBI Taxonomy" id="8319"/>
    <lineage>
        <taxon>Eukaryota</taxon>
        <taxon>Metazoa</taxon>
        <taxon>Chordata</taxon>
        <taxon>Craniata</taxon>
        <taxon>Vertebrata</taxon>
        <taxon>Euteleostomi</taxon>
        <taxon>Amphibia</taxon>
        <taxon>Batrachia</taxon>
        <taxon>Caudata</taxon>
        <taxon>Salamandroidea</taxon>
        <taxon>Salamandridae</taxon>
        <taxon>Pleurodelinae</taxon>
        <taxon>Pleurodeles</taxon>
    </lineage>
</organism>
<accession>A0AAV7UNZ2</accession>
<protein>
    <submittedName>
        <fullName evidence="1">Uncharacterized protein</fullName>
    </submittedName>
</protein>
<name>A0AAV7UNZ2_PLEWA</name>
<sequence>MVIVMGPQAGGVGRLALGVGVHRGNGDAQPYCQSPPRFGHTPEHGVTPHQPTTTLHASPLLTKPHPLTRTTKAPFPHNTSTLLPHSPLYAWGLGPPRVPRDSGPAGPLPGFGVPPSWLNWLACHYRRDVSLMCLALLWAGGGSTDLDGSLRPPHLHPQEKSLSPALAATSCCPGLPWPGVGTSAADTPAAVPLGFRATDGVSGGQTRWDATPPPSFSFRFSFCFLLNLMGSAALLSLEATASAPA</sequence>
<proteinExistence type="predicted"/>
<dbReference type="Proteomes" id="UP001066276">
    <property type="component" value="Chromosome 3_1"/>
</dbReference>
<keyword evidence="2" id="KW-1185">Reference proteome</keyword>
<dbReference type="EMBL" id="JANPWB010000005">
    <property type="protein sequence ID" value="KAJ1190482.1"/>
    <property type="molecule type" value="Genomic_DNA"/>
</dbReference>
<gene>
    <name evidence="1" type="ORF">NDU88_007220</name>
</gene>
<dbReference type="AlphaFoldDB" id="A0AAV7UNZ2"/>